<comment type="subcellular location">
    <subcellularLocation>
        <location evidence="1">Nucleus</location>
    </subcellularLocation>
</comment>
<feature type="domain" description="Myb-like" evidence="7">
    <location>
        <begin position="9"/>
        <end position="61"/>
    </location>
</feature>
<reference evidence="9 10" key="1">
    <citation type="journal article" date="2010" name="Nature">
        <title>Genome sequencing and analysis of the model grass Brachypodium distachyon.</title>
        <authorList>
            <consortium name="International Brachypodium Initiative"/>
        </authorList>
    </citation>
    <scope>NUCLEOTIDE SEQUENCE [LARGE SCALE GENOMIC DNA]</scope>
    <source>
        <strain evidence="9 10">Bd21</strain>
    </source>
</reference>
<proteinExistence type="predicted"/>
<evidence type="ECO:0000256" key="2">
    <source>
        <dbReference type="ARBA" id="ARBA00022737"/>
    </source>
</evidence>
<dbReference type="OrthoDB" id="2143914at2759"/>
<dbReference type="eggNOG" id="KOG0048">
    <property type="taxonomic scope" value="Eukaryota"/>
</dbReference>
<keyword evidence="3" id="KW-0805">Transcription regulation</keyword>
<dbReference type="Gramene" id="KQJ92481">
    <property type="protein sequence ID" value="KQJ92481"/>
    <property type="gene ID" value="BRADI_4g43937v3"/>
</dbReference>
<keyword evidence="6" id="KW-0539">Nucleus</keyword>
<dbReference type="CDD" id="cd00167">
    <property type="entry name" value="SANT"/>
    <property type="match status" value="2"/>
</dbReference>
<dbReference type="GO" id="GO:0005634">
    <property type="term" value="C:nucleus"/>
    <property type="evidence" value="ECO:0007669"/>
    <property type="project" value="UniProtKB-SubCell"/>
</dbReference>
<dbReference type="GO" id="GO:0009733">
    <property type="term" value="P:response to auxin"/>
    <property type="evidence" value="ECO:0000318"/>
    <property type="project" value="GO_Central"/>
</dbReference>
<evidence type="ECO:0000259" key="7">
    <source>
        <dbReference type="PROSITE" id="PS50090"/>
    </source>
</evidence>
<dbReference type="EnsemblPlants" id="KQJ92481">
    <property type="protein sequence ID" value="KQJ92481"/>
    <property type="gene ID" value="BRADI_4g43937v3"/>
</dbReference>
<dbReference type="Gene3D" id="1.10.10.60">
    <property type="entry name" value="Homeodomain-like"/>
    <property type="match status" value="2"/>
</dbReference>
<evidence type="ECO:0000256" key="6">
    <source>
        <dbReference type="ARBA" id="ARBA00023242"/>
    </source>
</evidence>
<dbReference type="FunFam" id="1.10.10.60:FF:000001">
    <property type="entry name" value="MYB-related transcription factor"/>
    <property type="match status" value="1"/>
</dbReference>
<gene>
    <name evidence="10" type="primary">LOC100821658</name>
    <name evidence="9" type="ORF">BRADI_4g43937v3</name>
</gene>
<evidence type="ECO:0000256" key="4">
    <source>
        <dbReference type="ARBA" id="ARBA00023125"/>
    </source>
</evidence>
<dbReference type="GO" id="GO:0003677">
    <property type="term" value="F:DNA binding"/>
    <property type="evidence" value="ECO:0007669"/>
    <property type="project" value="UniProtKB-KW"/>
</dbReference>
<dbReference type="SUPFAM" id="SSF46689">
    <property type="entry name" value="Homeodomain-like"/>
    <property type="match status" value="1"/>
</dbReference>
<dbReference type="PROSITE" id="PS50090">
    <property type="entry name" value="MYB_LIKE"/>
    <property type="match status" value="2"/>
</dbReference>
<feature type="domain" description="HTH myb-type" evidence="8">
    <location>
        <begin position="9"/>
        <end position="65"/>
    </location>
</feature>
<dbReference type="EMBL" id="CM000883">
    <property type="protein sequence ID" value="KQJ92481.1"/>
    <property type="molecule type" value="Genomic_DNA"/>
</dbReference>
<dbReference type="FunFam" id="1.10.10.60:FF:000328">
    <property type="entry name" value="MYB transcription factor"/>
    <property type="match status" value="1"/>
</dbReference>
<feature type="domain" description="HTH myb-type" evidence="8">
    <location>
        <begin position="66"/>
        <end position="116"/>
    </location>
</feature>
<name>I1IUV3_BRADI</name>
<feature type="domain" description="Myb-like" evidence="7">
    <location>
        <begin position="62"/>
        <end position="112"/>
    </location>
</feature>
<evidence type="ECO:0000313" key="9">
    <source>
        <dbReference type="EMBL" id="KQJ92481.1"/>
    </source>
</evidence>
<evidence type="ECO:0000256" key="3">
    <source>
        <dbReference type="ARBA" id="ARBA00023015"/>
    </source>
</evidence>
<keyword evidence="11" id="KW-1185">Reference proteome</keyword>
<dbReference type="RefSeq" id="XP_003579000.1">
    <property type="nucleotide sequence ID" value="XM_003578952.4"/>
</dbReference>
<evidence type="ECO:0000313" key="10">
    <source>
        <dbReference type="EnsemblPlants" id="KQJ92481"/>
    </source>
</evidence>
<dbReference type="STRING" id="15368.I1IUV3"/>
<dbReference type="HOGENOM" id="CLU_028567_6_0_1"/>
<accession>I1IUV3</accession>
<evidence type="ECO:0000256" key="5">
    <source>
        <dbReference type="ARBA" id="ARBA00023163"/>
    </source>
</evidence>
<dbReference type="PROSITE" id="PS51294">
    <property type="entry name" value="HTH_MYB"/>
    <property type="match status" value="2"/>
</dbReference>
<keyword evidence="4" id="KW-0238">DNA-binding</keyword>
<dbReference type="PANTHER" id="PTHR10641:SF1350">
    <property type="entry name" value="MYB-LIKE DNA-BINDING DOMAIN CONTAINING PROTEIN, EXPRESSED"/>
    <property type="match status" value="1"/>
</dbReference>
<reference evidence="10" key="3">
    <citation type="submission" date="2018-08" db="UniProtKB">
        <authorList>
            <consortium name="EnsemblPlants"/>
        </authorList>
    </citation>
    <scope>IDENTIFICATION</scope>
    <source>
        <strain evidence="10">cv. Bd21</strain>
    </source>
</reference>
<dbReference type="Proteomes" id="UP000008810">
    <property type="component" value="Chromosome 4"/>
</dbReference>
<sequence>MGRPPCCDKVGVKKGPWTPEEDIILVSYIQEHGPGNWRSVPINTGLMRCSKSCRLRWTNYLRPGIRRGNFSSHEEAIIVHLQSLLGNRWAAIASYLPQRTDNDIKNYWNTHLKKKLKKQQAMGAIFAPVPMPPTAPTFSSAAAQPEAAAYSGLLHHHQHDAIIGGASASFSSTVVDVKAAAWRNDTSYRRRSPFAEATPCGGDSSSSAASYASSMDNISRLLNGFMKSSPPPPAAAAHDVKPAIIVEEVEDPFLSFDQHFSGATDLAFAGVPPPPLPALLTGGVHASYGEETTRQQQQAPLCSIEKWLLDEAVEQVADLMDDLSDGCCSLPLLY</sequence>
<dbReference type="InterPro" id="IPR009057">
    <property type="entry name" value="Homeodomain-like_sf"/>
</dbReference>
<dbReference type="SMART" id="SM00717">
    <property type="entry name" value="SANT"/>
    <property type="match status" value="2"/>
</dbReference>
<organism evidence="10">
    <name type="scientific">Brachypodium distachyon</name>
    <name type="common">Purple false brome</name>
    <name type="synonym">Trachynia distachya</name>
    <dbReference type="NCBI Taxonomy" id="15368"/>
    <lineage>
        <taxon>Eukaryota</taxon>
        <taxon>Viridiplantae</taxon>
        <taxon>Streptophyta</taxon>
        <taxon>Embryophyta</taxon>
        <taxon>Tracheophyta</taxon>
        <taxon>Spermatophyta</taxon>
        <taxon>Magnoliopsida</taxon>
        <taxon>Liliopsida</taxon>
        <taxon>Poales</taxon>
        <taxon>Poaceae</taxon>
        <taxon>BOP clade</taxon>
        <taxon>Pooideae</taxon>
        <taxon>Stipodae</taxon>
        <taxon>Brachypodieae</taxon>
        <taxon>Brachypodium</taxon>
    </lineage>
</organism>
<dbReference type="GeneID" id="100821658"/>
<dbReference type="Pfam" id="PF00249">
    <property type="entry name" value="Myb_DNA-binding"/>
    <property type="match status" value="2"/>
</dbReference>
<protein>
    <submittedName>
        <fullName evidence="9 10">Uncharacterized protein</fullName>
    </submittedName>
</protein>
<evidence type="ECO:0000259" key="8">
    <source>
        <dbReference type="PROSITE" id="PS51294"/>
    </source>
</evidence>
<dbReference type="FunCoup" id="I1IUV3">
    <property type="interactions" value="550"/>
</dbReference>
<dbReference type="InterPro" id="IPR017930">
    <property type="entry name" value="Myb_dom"/>
</dbReference>
<evidence type="ECO:0000256" key="1">
    <source>
        <dbReference type="ARBA" id="ARBA00004123"/>
    </source>
</evidence>
<reference evidence="9" key="2">
    <citation type="submission" date="2017-06" db="EMBL/GenBank/DDBJ databases">
        <title>WGS assembly of Brachypodium distachyon.</title>
        <authorList>
            <consortium name="The International Brachypodium Initiative"/>
            <person name="Lucas S."/>
            <person name="Harmon-Smith M."/>
            <person name="Lail K."/>
            <person name="Tice H."/>
            <person name="Grimwood J."/>
            <person name="Bruce D."/>
            <person name="Barry K."/>
            <person name="Shu S."/>
            <person name="Lindquist E."/>
            <person name="Wang M."/>
            <person name="Pitluck S."/>
            <person name="Vogel J.P."/>
            <person name="Garvin D.F."/>
            <person name="Mockler T.C."/>
            <person name="Schmutz J."/>
            <person name="Rokhsar D."/>
            <person name="Bevan M.W."/>
        </authorList>
    </citation>
    <scope>NUCLEOTIDE SEQUENCE</scope>
    <source>
        <strain evidence="9">Bd21</strain>
    </source>
</reference>
<dbReference type="InterPro" id="IPR015495">
    <property type="entry name" value="Myb_TF_plants"/>
</dbReference>
<dbReference type="InterPro" id="IPR001005">
    <property type="entry name" value="SANT/Myb"/>
</dbReference>
<dbReference type="PANTHER" id="PTHR10641">
    <property type="entry name" value="MYB FAMILY TRANSCRIPTION FACTOR"/>
    <property type="match status" value="1"/>
</dbReference>
<keyword evidence="2" id="KW-0677">Repeat</keyword>
<dbReference type="AlphaFoldDB" id="I1IUV3"/>
<keyword evidence="5" id="KW-0804">Transcription</keyword>
<dbReference type="KEGG" id="bdi:100821658"/>
<evidence type="ECO:0000313" key="11">
    <source>
        <dbReference type="Proteomes" id="UP000008810"/>
    </source>
</evidence>